<evidence type="ECO:0000313" key="2">
    <source>
        <dbReference type="Proteomes" id="UP001057452"/>
    </source>
</evidence>
<evidence type="ECO:0000313" key="1">
    <source>
        <dbReference type="EMBL" id="KAI4832477.1"/>
    </source>
</evidence>
<feature type="non-terminal residue" evidence="1">
    <location>
        <position position="1"/>
    </location>
</feature>
<accession>A0ACB9XZC0</accession>
<gene>
    <name evidence="1" type="ORF">KUCAC02_015444</name>
</gene>
<dbReference type="Proteomes" id="UP001057452">
    <property type="component" value="Chromosome 1"/>
</dbReference>
<dbReference type="EMBL" id="CM043785">
    <property type="protein sequence ID" value="KAI4832477.1"/>
    <property type="molecule type" value="Genomic_DNA"/>
</dbReference>
<feature type="non-terminal residue" evidence="1">
    <location>
        <position position="52"/>
    </location>
</feature>
<protein>
    <submittedName>
        <fullName evidence="1">Uncharacterized protein</fullName>
    </submittedName>
</protein>
<keyword evidence="2" id="KW-1185">Reference proteome</keyword>
<reference evidence="1" key="1">
    <citation type="submission" date="2022-05" db="EMBL/GenBank/DDBJ databases">
        <title>Chromosome-level genome of Chaenocephalus aceratus.</title>
        <authorList>
            <person name="Park H."/>
        </authorList>
    </citation>
    <scope>NUCLEOTIDE SEQUENCE</scope>
    <source>
        <strain evidence="1">KU_202001</strain>
    </source>
</reference>
<comment type="caution">
    <text evidence="1">The sequence shown here is derived from an EMBL/GenBank/DDBJ whole genome shotgun (WGS) entry which is preliminary data.</text>
</comment>
<organism evidence="1 2">
    <name type="scientific">Chaenocephalus aceratus</name>
    <name type="common">Blackfin icefish</name>
    <name type="synonym">Chaenichthys aceratus</name>
    <dbReference type="NCBI Taxonomy" id="36190"/>
    <lineage>
        <taxon>Eukaryota</taxon>
        <taxon>Metazoa</taxon>
        <taxon>Chordata</taxon>
        <taxon>Craniata</taxon>
        <taxon>Vertebrata</taxon>
        <taxon>Euteleostomi</taxon>
        <taxon>Actinopterygii</taxon>
        <taxon>Neopterygii</taxon>
        <taxon>Teleostei</taxon>
        <taxon>Neoteleostei</taxon>
        <taxon>Acanthomorphata</taxon>
        <taxon>Eupercaria</taxon>
        <taxon>Perciformes</taxon>
        <taxon>Notothenioidei</taxon>
        <taxon>Channichthyidae</taxon>
        <taxon>Chaenocephalus</taxon>
    </lineage>
</organism>
<name>A0ACB9XZC0_CHAAC</name>
<proteinExistence type="predicted"/>
<sequence length="52" mass="5730">LGESCSHIGGLLYKVEMIVRARDPACTDVLCTWNEASMKGVQPARVADINFY</sequence>